<accession>A0A3M8D0V5</accession>
<gene>
    <name evidence="1" type="ORF">EDM56_25495</name>
</gene>
<dbReference type="EMBL" id="RHHQ01000022">
    <property type="protein sequence ID" value="RNB81672.1"/>
    <property type="molecule type" value="Genomic_DNA"/>
</dbReference>
<protein>
    <submittedName>
        <fullName evidence="1">Uncharacterized protein</fullName>
    </submittedName>
</protein>
<name>A0A3M8D0V5_9BACL</name>
<organism evidence="1 2">
    <name type="scientific">Brevibacillus fluminis</name>
    <dbReference type="NCBI Taxonomy" id="511487"/>
    <lineage>
        <taxon>Bacteria</taxon>
        <taxon>Bacillati</taxon>
        <taxon>Bacillota</taxon>
        <taxon>Bacilli</taxon>
        <taxon>Bacillales</taxon>
        <taxon>Paenibacillaceae</taxon>
        <taxon>Brevibacillus</taxon>
    </lineage>
</organism>
<evidence type="ECO:0000313" key="1">
    <source>
        <dbReference type="EMBL" id="RNB81672.1"/>
    </source>
</evidence>
<dbReference type="RefSeq" id="WP_122920756.1">
    <property type="nucleotide sequence ID" value="NZ_RHHQ01000022.1"/>
</dbReference>
<keyword evidence="2" id="KW-1185">Reference proteome</keyword>
<dbReference type="Proteomes" id="UP000271031">
    <property type="component" value="Unassembled WGS sequence"/>
</dbReference>
<dbReference type="AlphaFoldDB" id="A0A3M8D0V5"/>
<proteinExistence type="predicted"/>
<sequence length="234" mass="26479">MYIKREELWWTLPILIALFLLGGSIAKLQEGKKSTTPTIAAREVAPSDLHMQRELTRQLLAQLTPDKQSPLSVETDGLLWTGHFQKDSIEISTKQDGKKLVMLRADGAFHFQVDGQTQDAQALPYSLFTPFEHARLLDKELNGLVPKQLSDAASGWKGYQLAMSADELKKEMSAWLGPTFTEAEIADALKQTKIVYELWYEPTQKKLKQFTMAIIGPNEQQGSHSKKEQVTFRF</sequence>
<evidence type="ECO:0000313" key="2">
    <source>
        <dbReference type="Proteomes" id="UP000271031"/>
    </source>
</evidence>
<dbReference type="OrthoDB" id="2465684at2"/>
<comment type="caution">
    <text evidence="1">The sequence shown here is derived from an EMBL/GenBank/DDBJ whole genome shotgun (WGS) entry which is preliminary data.</text>
</comment>
<reference evidence="1 2" key="1">
    <citation type="submission" date="2018-10" db="EMBL/GenBank/DDBJ databases">
        <title>Phylogenomics of Brevibacillus.</title>
        <authorList>
            <person name="Dunlap C."/>
        </authorList>
    </citation>
    <scope>NUCLEOTIDE SEQUENCE [LARGE SCALE GENOMIC DNA]</scope>
    <source>
        <strain evidence="1 2">JCM 15716</strain>
    </source>
</reference>